<dbReference type="Pfam" id="PF05389">
    <property type="entry name" value="MecA"/>
    <property type="match status" value="1"/>
</dbReference>
<dbReference type="RefSeq" id="WP_052256929.1">
    <property type="nucleotide sequence ID" value="NZ_FNFY01000008.1"/>
</dbReference>
<dbReference type="Proteomes" id="UP000199008">
    <property type="component" value="Unassembled WGS sequence"/>
</dbReference>
<gene>
    <name evidence="2" type="primary">mecA</name>
    <name evidence="3" type="ORF">SAMN05216216_10827</name>
</gene>
<comment type="similarity">
    <text evidence="1 2">Belongs to the MecA family.</text>
</comment>
<dbReference type="EMBL" id="FNFY01000008">
    <property type="protein sequence ID" value="SDK73413.1"/>
    <property type="molecule type" value="Genomic_DNA"/>
</dbReference>
<dbReference type="PANTHER" id="PTHR39161:SF1">
    <property type="entry name" value="ADAPTER PROTEIN MECA 1"/>
    <property type="match status" value="1"/>
</dbReference>
<dbReference type="GO" id="GO:0030674">
    <property type="term" value="F:protein-macromolecule adaptor activity"/>
    <property type="evidence" value="ECO:0007669"/>
    <property type="project" value="UniProtKB-UniRule"/>
</dbReference>
<keyword evidence="4" id="KW-1185">Reference proteome</keyword>
<reference evidence="4" key="1">
    <citation type="submission" date="2016-10" db="EMBL/GenBank/DDBJ databases">
        <authorList>
            <person name="Varghese N."/>
            <person name="Submissions S."/>
        </authorList>
    </citation>
    <scope>NUCLEOTIDE SEQUENCE [LARGE SCALE GENOMIC DNA]</scope>
    <source>
        <strain evidence="4">CGMCC 1.8895</strain>
    </source>
</reference>
<name>A0A1G9EBA5_9BACL</name>
<proteinExistence type="inferred from homology"/>
<dbReference type="PIRSF" id="PIRSF029008">
    <property type="entry name" value="MecA"/>
    <property type="match status" value="1"/>
</dbReference>
<dbReference type="InterPro" id="IPR008681">
    <property type="entry name" value="Neg-reg_MecA"/>
</dbReference>
<dbReference type="InterPro" id="IPR038471">
    <property type="entry name" value="MecA_C_sf"/>
</dbReference>
<evidence type="ECO:0000256" key="1">
    <source>
        <dbReference type="ARBA" id="ARBA00005397"/>
    </source>
</evidence>
<evidence type="ECO:0000313" key="3">
    <source>
        <dbReference type="EMBL" id="SDK73413.1"/>
    </source>
</evidence>
<evidence type="ECO:0000313" key="4">
    <source>
        <dbReference type="Proteomes" id="UP000199008"/>
    </source>
</evidence>
<protein>
    <recommendedName>
        <fullName evidence="2">Adapter protein MecA</fullName>
    </recommendedName>
</protein>
<dbReference type="AlphaFoldDB" id="A0A1G9EBA5"/>
<dbReference type="STRING" id="576118.SAMN05216216_10827"/>
<dbReference type="Gene3D" id="3.30.70.1950">
    <property type="match status" value="1"/>
</dbReference>
<dbReference type="PANTHER" id="PTHR39161">
    <property type="entry name" value="ADAPTER PROTEIN MECA"/>
    <property type="match status" value="1"/>
</dbReference>
<accession>A0A1G9EBA5</accession>
<dbReference type="HAMAP" id="MF_01124">
    <property type="entry name" value="MecA"/>
    <property type="match status" value="1"/>
</dbReference>
<dbReference type="NCBIfam" id="NF002644">
    <property type="entry name" value="PRK02315.1-5"/>
    <property type="match status" value="1"/>
</dbReference>
<organism evidence="3 4">
    <name type="scientific">Lacicoccus qingdaonensis</name>
    <dbReference type="NCBI Taxonomy" id="576118"/>
    <lineage>
        <taxon>Bacteria</taxon>
        <taxon>Bacillati</taxon>
        <taxon>Bacillota</taxon>
        <taxon>Bacilli</taxon>
        <taxon>Bacillales</taxon>
        <taxon>Salinicoccaceae</taxon>
        <taxon>Lacicoccus</taxon>
    </lineage>
</organism>
<comment type="domain">
    <text evidence="2">The N-terminal domain probably binds unfolded/aggregated proteins; the C-terminal domain interacts with ClpC.</text>
</comment>
<sequence>MRIERVNESTIKFFMTYADIEKRGFDRDELWMNRKRGEEFFWSVMDEVNVEHGEGFGMEGPLWIQVHAYDRGIEVVVSKSQNGEEDYSMDQSNMNVNNNDIESFLDNAIDESDSNRKSKVAEQFALVKFDDFETLIEYAHQVDQDETVYEDLLHVYNDEYYYQVIFDNRLSKVEIEGIEASLTEYSSPSDVAPALIEEYGQIIMSHNVRRQVRRFFQEK</sequence>
<evidence type="ECO:0000256" key="2">
    <source>
        <dbReference type="HAMAP-Rule" id="MF_01124"/>
    </source>
</evidence>
<comment type="function">
    <text evidence="2">Enables the recognition and targeting of unfolded and aggregated proteins to the ClpC protease or to other proteins involved in proteolysis.</text>
</comment>
<comment type="subunit">
    <text evidence="2">Homodimer.</text>
</comment>
<dbReference type="OrthoDB" id="2360201at2"/>